<proteinExistence type="predicted"/>
<name>A0ABP5A9H6_9ACTN</name>
<dbReference type="EMBL" id="BAAAMY010000001">
    <property type="protein sequence ID" value="GAA1906944.1"/>
    <property type="molecule type" value="Genomic_DNA"/>
</dbReference>
<reference evidence="4" key="1">
    <citation type="journal article" date="2019" name="Int. J. Syst. Evol. Microbiol.">
        <title>The Global Catalogue of Microorganisms (GCM) 10K type strain sequencing project: providing services to taxonomists for standard genome sequencing and annotation.</title>
        <authorList>
            <consortium name="The Broad Institute Genomics Platform"/>
            <consortium name="The Broad Institute Genome Sequencing Center for Infectious Disease"/>
            <person name="Wu L."/>
            <person name="Ma J."/>
        </authorList>
    </citation>
    <scope>NUCLEOTIDE SEQUENCE [LARGE SCALE GENOMIC DNA]</scope>
    <source>
        <strain evidence="4">JCM 14046</strain>
    </source>
</reference>
<comment type="caution">
    <text evidence="3">The sequence shown here is derived from an EMBL/GenBank/DDBJ whole genome shotgun (WGS) entry which is preliminary data.</text>
</comment>
<dbReference type="InterPro" id="IPR048447">
    <property type="entry name" value="DUF1980_C"/>
</dbReference>
<evidence type="ECO:0000256" key="1">
    <source>
        <dbReference type="SAM" id="Phobius"/>
    </source>
</evidence>
<dbReference type="RefSeq" id="WP_344003148.1">
    <property type="nucleotide sequence ID" value="NZ_BAAAMY010000001.1"/>
</dbReference>
<feature type="domain" description="DUF1980" evidence="2">
    <location>
        <begin position="140"/>
        <end position="204"/>
    </location>
</feature>
<keyword evidence="1" id="KW-1133">Transmembrane helix</keyword>
<dbReference type="NCBIfam" id="TIGR03943">
    <property type="entry name" value="TIGR03943 family putative permease subunit"/>
    <property type="match status" value="1"/>
</dbReference>
<evidence type="ECO:0000313" key="3">
    <source>
        <dbReference type="EMBL" id="GAA1906944.1"/>
    </source>
</evidence>
<sequence>MLPTTQALVLTLVGATLVRLTLTEAHLRYVNDWMRWPLLASGVLLVVVALLQVLRPGAVRTGRGEPDEQDDHGVSRAAWLLLAPVLVVFTISPPALGAWSAERSSNEVPAREAEGAELPLPPSEGPLEIEVVDFVVRVQYDDARSLEGRDVSVVGFVSGDDEGNWYVTRMSMACCAADASASRIMVTGADAPPRDSWVRVTGRWDPLDGGRPRSAMAASAVEPVAAPLDPYG</sequence>
<dbReference type="InterPro" id="IPR015402">
    <property type="entry name" value="DUF1980"/>
</dbReference>
<feature type="transmembrane region" description="Helical" evidence="1">
    <location>
        <begin position="33"/>
        <end position="54"/>
    </location>
</feature>
<evidence type="ECO:0000313" key="4">
    <source>
        <dbReference type="Proteomes" id="UP001501612"/>
    </source>
</evidence>
<keyword evidence="1" id="KW-0472">Membrane</keyword>
<dbReference type="Pfam" id="PF21537">
    <property type="entry name" value="DUF1980_C"/>
    <property type="match status" value="1"/>
</dbReference>
<organism evidence="3 4">
    <name type="scientific">Nocardioides lentus</name>
    <dbReference type="NCBI Taxonomy" id="338077"/>
    <lineage>
        <taxon>Bacteria</taxon>
        <taxon>Bacillati</taxon>
        <taxon>Actinomycetota</taxon>
        <taxon>Actinomycetes</taxon>
        <taxon>Propionibacteriales</taxon>
        <taxon>Nocardioidaceae</taxon>
        <taxon>Nocardioides</taxon>
    </lineage>
</organism>
<gene>
    <name evidence="3" type="ORF">GCM10009737_04650</name>
</gene>
<evidence type="ECO:0000259" key="2">
    <source>
        <dbReference type="Pfam" id="PF21537"/>
    </source>
</evidence>
<accession>A0ABP5A9H6</accession>
<keyword evidence="4" id="KW-1185">Reference proteome</keyword>
<dbReference type="Proteomes" id="UP001501612">
    <property type="component" value="Unassembled WGS sequence"/>
</dbReference>
<keyword evidence="1" id="KW-0812">Transmembrane</keyword>
<feature type="transmembrane region" description="Helical" evidence="1">
    <location>
        <begin position="78"/>
        <end position="99"/>
    </location>
</feature>
<protein>
    <submittedName>
        <fullName evidence="3">TIGR03943 family protein</fullName>
    </submittedName>
</protein>